<protein>
    <submittedName>
        <fullName evidence="2">Tripartite-type tricarboxylate transporter, receptor component TctC</fullName>
    </submittedName>
</protein>
<dbReference type="SUPFAM" id="SSF53850">
    <property type="entry name" value="Periplasmic binding protein-like II"/>
    <property type="match status" value="1"/>
</dbReference>
<dbReference type="AlphaFoldDB" id="A0A1M5VXU6"/>
<dbReference type="EMBL" id="LT670817">
    <property type="protein sequence ID" value="SHH80027.1"/>
    <property type="molecule type" value="Genomic_DNA"/>
</dbReference>
<evidence type="ECO:0000256" key="1">
    <source>
        <dbReference type="ARBA" id="ARBA00006987"/>
    </source>
</evidence>
<dbReference type="PIRSF" id="PIRSF017082">
    <property type="entry name" value="YflP"/>
    <property type="match status" value="1"/>
</dbReference>
<evidence type="ECO:0000313" key="2">
    <source>
        <dbReference type="EMBL" id="SHH80027.1"/>
    </source>
</evidence>
<dbReference type="Proteomes" id="UP000189796">
    <property type="component" value="Chromosome I"/>
</dbReference>
<dbReference type="Gene3D" id="3.40.190.150">
    <property type="entry name" value="Bordetella uptake gene, domain 1"/>
    <property type="match status" value="1"/>
</dbReference>
<dbReference type="InterPro" id="IPR042100">
    <property type="entry name" value="Bug_dom1"/>
</dbReference>
<dbReference type="Gene3D" id="3.40.190.10">
    <property type="entry name" value="Periplasmic binding protein-like II"/>
    <property type="match status" value="1"/>
</dbReference>
<gene>
    <name evidence="2" type="ORF">SAMN05443248_6238</name>
</gene>
<accession>A0A1M5VXU6</accession>
<dbReference type="OrthoDB" id="7250553at2"/>
<dbReference type="CDD" id="cd13578">
    <property type="entry name" value="PBP2_Bug27"/>
    <property type="match status" value="1"/>
</dbReference>
<sequence length="336" mass="35090">MSGSKPPLSSRREILRGAGLAIGAMATSGLVPWQARAAGYPDRPVKIIVPFAPAGPTDIMARVLSRHLGEAIGGSVIIENKAGAGGNIGIGAAAHAEPDGYTLLVTSSAYVVNPGLYEKIPYDPYKDFAPIAELGTSPNVILVGPKLGINSIAELIARAKANPNELNYASPGIGTTPHLSGELLKIVGGIQITHVPFSGAGPAIQAVLGGITQLACAALPPAHPYIESGALKALAVTGANRWFDLPDVPTMVELGYKDFIADTFQGFLAPVKTPPEIVTLLSTNAIRILKTPEIAEQLRNDGFEVLANGPDGMRKRIEDEVPKWRDVVAKAGIKPV</sequence>
<dbReference type="RefSeq" id="WP_079604669.1">
    <property type="nucleotide sequence ID" value="NZ_LT670817.1"/>
</dbReference>
<reference evidence="2 3" key="1">
    <citation type="submission" date="2016-11" db="EMBL/GenBank/DDBJ databases">
        <authorList>
            <person name="Jaros S."/>
            <person name="Januszkiewicz K."/>
            <person name="Wedrychowicz H."/>
        </authorList>
    </citation>
    <scope>NUCLEOTIDE SEQUENCE [LARGE SCALE GENOMIC DNA]</scope>
    <source>
        <strain evidence="2 3">GAS138</strain>
    </source>
</reference>
<name>A0A1M5VXU6_9BRAD</name>
<dbReference type="PANTHER" id="PTHR42928">
    <property type="entry name" value="TRICARBOXYLATE-BINDING PROTEIN"/>
    <property type="match status" value="1"/>
</dbReference>
<proteinExistence type="inferred from homology"/>
<keyword evidence="2" id="KW-0675">Receptor</keyword>
<comment type="similarity">
    <text evidence="1">Belongs to the UPF0065 (bug) family.</text>
</comment>
<dbReference type="InterPro" id="IPR005064">
    <property type="entry name" value="BUG"/>
</dbReference>
<dbReference type="InterPro" id="IPR006311">
    <property type="entry name" value="TAT_signal"/>
</dbReference>
<dbReference type="Pfam" id="PF03401">
    <property type="entry name" value="TctC"/>
    <property type="match status" value="1"/>
</dbReference>
<organism evidence="2 3">
    <name type="scientific">Bradyrhizobium erythrophlei</name>
    <dbReference type="NCBI Taxonomy" id="1437360"/>
    <lineage>
        <taxon>Bacteria</taxon>
        <taxon>Pseudomonadati</taxon>
        <taxon>Pseudomonadota</taxon>
        <taxon>Alphaproteobacteria</taxon>
        <taxon>Hyphomicrobiales</taxon>
        <taxon>Nitrobacteraceae</taxon>
        <taxon>Bradyrhizobium</taxon>
    </lineage>
</organism>
<dbReference type="PROSITE" id="PS51318">
    <property type="entry name" value="TAT"/>
    <property type="match status" value="1"/>
</dbReference>
<dbReference type="PANTHER" id="PTHR42928:SF5">
    <property type="entry name" value="BLR1237 PROTEIN"/>
    <property type="match status" value="1"/>
</dbReference>
<evidence type="ECO:0000313" key="3">
    <source>
        <dbReference type="Proteomes" id="UP000189796"/>
    </source>
</evidence>